<gene>
    <name evidence="5" type="ORF">SAMN03080606_01372</name>
</gene>
<evidence type="ECO:0000256" key="3">
    <source>
        <dbReference type="SAM" id="Coils"/>
    </source>
</evidence>
<dbReference type="Gene3D" id="3.40.50.300">
    <property type="entry name" value="P-loop containing nucleotide triphosphate hydrolases"/>
    <property type="match status" value="2"/>
</dbReference>
<dbReference type="AlphaFoldDB" id="A0A1G5FC55"/>
<dbReference type="Pfam" id="PF00005">
    <property type="entry name" value="ABC_tran"/>
    <property type="match status" value="2"/>
</dbReference>
<dbReference type="InterPro" id="IPR032781">
    <property type="entry name" value="ABC_tran_Xtn"/>
</dbReference>
<dbReference type="PANTHER" id="PTHR42855:SF2">
    <property type="entry name" value="DRUG RESISTANCE ABC TRANSPORTER,ATP-BINDING PROTEIN"/>
    <property type="match status" value="1"/>
</dbReference>
<evidence type="ECO:0000313" key="6">
    <source>
        <dbReference type="Proteomes" id="UP000198636"/>
    </source>
</evidence>
<dbReference type="GO" id="GO:0016887">
    <property type="term" value="F:ATP hydrolysis activity"/>
    <property type="evidence" value="ECO:0007669"/>
    <property type="project" value="InterPro"/>
</dbReference>
<sequence>MSILTVKNLSHGFGDRAIFNNVSFRLLKGEHIGLIGANGEGKSTFMNIITGKLEPDDGQVEWSKNVRVGYLDQHTTLHKGMTIRDALKNAFKYLFDMEAEMNAICEKMAEATPEELDQLMEDMGDIQDILTNNDFYIIDAKVEEIARGLGLDDIGIDNDVQDLSGGQRTKVLLAKLLLEKPDILLLDEPTNYLDEQHIEWLKRYLQEYENAFILISHDIPFLNSVINLIYHMENQELNRYVGDYDSYIQVYEAKKQQLESAYRKQQQEIEELKDFVARNKARVATRNMAMSRQKKLDKMDVIELAREKPKPEFNFREARTSGKLVFKTDNLVIGYDEPLSRPLELQMERGQKIALVGANGLGKTTLLKSILGEIKGISGSVELGDYLHIGYFQQEIRDANYNTCIEEVWKDFPSLSQYEVRAALAKCGLTTKHIESKVVVLSGGEQAKVRLCKLINRETNILILDEPTNHLDVEAKDELKRALKAYKGSILLICHEPEFYQDIVTDVWNCENWTTKIV</sequence>
<dbReference type="STRING" id="1120976.SAMN03080606_01372"/>
<dbReference type="FunFam" id="3.40.50.300:FF:000905">
    <property type="entry name" value="Heme ABC transporter ATP-binding protein"/>
    <property type="match status" value="1"/>
</dbReference>
<reference evidence="5 6" key="1">
    <citation type="submission" date="2016-10" db="EMBL/GenBank/DDBJ databases">
        <authorList>
            <person name="de Groot N.N."/>
        </authorList>
    </citation>
    <scope>NUCLEOTIDE SEQUENCE [LARGE SCALE GENOMIC DNA]</scope>
    <source>
        <strain evidence="5 6">DSM 18978</strain>
    </source>
</reference>
<dbReference type="OrthoDB" id="9801441at2"/>
<dbReference type="InterPro" id="IPR003439">
    <property type="entry name" value="ABC_transporter-like_ATP-bd"/>
</dbReference>
<dbReference type="GO" id="GO:0005524">
    <property type="term" value="F:ATP binding"/>
    <property type="evidence" value="ECO:0007669"/>
    <property type="project" value="UniProtKB-KW"/>
</dbReference>
<dbReference type="InterPro" id="IPR051309">
    <property type="entry name" value="ABCF_ATPase"/>
</dbReference>
<dbReference type="InterPro" id="IPR017871">
    <property type="entry name" value="ABC_transporter-like_CS"/>
</dbReference>
<dbReference type="PROSITE" id="PS00211">
    <property type="entry name" value="ABC_TRANSPORTER_1"/>
    <property type="match status" value="2"/>
</dbReference>
<dbReference type="Proteomes" id="UP000198636">
    <property type="component" value="Unassembled WGS sequence"/>
</dbReference>
<dbReference type="PROSITE" id="PS50893">
    <property type="entry name" value="ABC_TRANSPORTER_2"/>
    <property type="match status" value="2"/>
</dbReference>
<evidence type="ECO:0000313" key="5">
    <source>
        <dbReference type="EMBL" id="SCY36852.1"/>
    </source>
</evidence>
<protein>
    <submittedName>
        <fullName evidence="5">ATPase components of ABC transporters with duplicated ATPase domains</fullName>
    </submittedName>
</protein>
<feature type="domain" description="ABC transporter" evidence="4">
    <location>
        <begin position="320"/>
        <end position="517"/>
    </location>
</feature>
<dbReference type="RefSeq" id="WP_091541517.1">
    <property type="nucleotide sequence ID" value="NZ_FMUS01000007.1"/>
</dbReference>
<feature type="coiled-coil region" evidence="3">
    <location>
        <begin position="248"/>
        <end position="275"/>
    </location>
</feature>
<dbReference type="PANTHER" id="PTHR42855">
    <property type="entry name" value="ABC TRANSPORTER ATP-BINDING SUBUNIT"/>
    <property type="match status" value="1"/>
</dbReference>
<organism evidence="5 6">
    <name type="scientific">Alkaliphilus peptidifermentans DSM 18978</name>
    <dbReference type="NCBI Taxonomy" id="1120976"/>
    <lineage>
        <taxon>Bacteria</taxon>
        <taxon>Bacillati</taxon>
        <taxon>Bacillota</taxon>
        <taxon>Clostridia</taxon>
        <taxon>Peptostreptococcales</taxon>
        <taxon>Natronincolaceae</taxon>
        <taxon>Alkaliphilus</taxon>
    </lineage>
</organism>
<dbReference type="SMART" id="SM00382">
    <property type="entry name" value="AAA"/>
    <property type="match status" value="2"/>
</dbReference>
<dbReference type="SUPFAM" id="SSF52540">
    <property type="entry name" value="P-loop containing nucleoside triphosphate hydrolases"/>
    <property type="match status" value="2"/>
</dbReference>
<name>A0A1G5FC55_9FIRM</name>
<keyword evidence="6" id="KW-1185">Reference proteome</keyword>
<keyword evidence="3" id="KW-0175">Coiled coil</keyword>
<evidence type="ECO:0000256" key="2">
    <source>
        <dbReference type="ARBA" id="ARBA00022840"/>
    </source>
</evidence>
<dbReference type="FunFam" id="3.40.50.300:FF:000011">
    <property type="entry name" value="Putative ABC transporter ATP-binding component"/>
    <property type="match status" value="1"/>
</dbReference>
<dbReference type="CDD" id="cd03221">
    <property type="entry name" value="ABCF_EF-3"/>
    <property type="match status" value="2"/>
</dbReference>
<keyword evidence="1" id="KW-0547">Nucleotide-binding</keyword>
<accession>A0A1G5FC55</accession>
<dbReference type="InterPro" id="IPR003593">
    <property type="entry name" value="AAA+_ATPase"/>
</dbReference>
<evidence type="ECO:0000259" key="4">
    <source>
        <dbReference type="PROSITE" id="PS50893"/>
    </source>
</evidence>
<feature type="domain" description="ABC transporter" evidence="4">
    <location>
        <begin position="4"/>
        <end position="259"/>
    </location>
</feature>
<keyword evidence="2" id="KW-0067">ATP-binding</keyword>
<dbReference type="InterPro" id="IPR027417">
    <property type="entry name" value="P-loop_NTPase"/>
</dbReference>
<dbReference type="EMBL" id="FMUS01000007">
    <property type="protein sequence ID" value="SCY36852.1"/>
    <property type="molecule type" value="Genomic_DNA"/>
</dbReference>
<dbReference type="Pfam" id="PF12848">
    <property type="entry name" value="ABC_tran_Xtn"/>
    <property type="match status" value="1"/>
</dbReference>
<proteinExistence type="predicted"/>
<evidence type="ECO:0000256" key="1">
    <source>
        <dbReference type="ARBA" id="ARBA00022741"/>
    </source>
</evidence>